<feature type="domain" description="PTM/DIR17-like Tudor" evidence="6">
    <location>
        <begin position="608"/>
        <end position="647"/>
    </location>
</feature>
<feature type="compositionally biased region" description="Basic and acidic residues" evidence="5">
    <location>
        <begin position="341"/>
        <end position="364"/>
    </location>
</feature>
<feature type="region of interest" description="Disordered" evidence="5">
    <location>
        <begin position="649"/>
        <end position="857"/>
    </location>
</feature>
<comment type="subcellular location">
    <subcellularLocation>
        <location evidence="1">Nucleus</location>
    </subcellularLocation>
</comment>
<feature type="compositionally biased region" description="Low complexity" evidence="5">
    <location>
        <begin position="750"/>
        <end position="770"/>
    </location>
</feature>
<feature type="compositionally biased region" description="Low complexity" evidence="5">
    <location>
        <begin position="487"/>
        <end position="503"/>
    </location>
</feature>
<feature type="compositionally biased region" description="Basic and acidic residues" evidence="5">
    <location>
        <begin position="266"/>
        <end position="301"/>
    </location>
</feature>
<feature type="compositionally biased region" description="Low complexity" evidence="5">
    <location>
        <begin position="838"/>
        <end position="850"/>
    </location>
</feature>
<dbReference type="PANTHER" id="PTHR12663:SF3">
    <property type="entry name" value="SISTER CHROMATID COHESION PROTEIN PDS5 HOMOLOG C"/>
    <property type="match status" value="1"/>
</dbReference>
<feature type="compositionally biased region" description="Basic and acidic residues" evidence="5">
    <location>
        <begin position="504"/>
        <end position="548"/>
    </location>
</feature>
<feature type="region of interest" description="Disordered" evidence="5">
    <location>
        <begin position="265"/>
        <end position="608"/>
    </location>
</feature>
<feature type="compositionally biased region" description="Low complexity" evidence="5">
    <location>
        <begin position="785"/>
        <end position="804"/>
    </location>
</feature>
<evidence type="ECO:0000313" key="7">
    <source>
        <dbReference type="EMBL" id="KAG7545432.1"/>
    </source>
</evidence>
<gene>
    <name evidence="7" type="ORF">ISN44_As12g008930</name>
</gene>
<evidence type="ECO:0000313" key="8">
    <source>
        <dbReference type="Proteomes" id="UP000694251"/>
    </source>
</evidence>
<accession>A0A8T1YHB6</accession>
<feature type="compositionally biased region" description="Basic and acidic residues" evidence="5">
    <location>
        <begin position="449"/>
        <end position="459"/>
    </location>
</feature>
<evidence type="ECO:0000256" key="1">
    <source>
        <dbReference type="ARBA" id="ARBA00004123"/>
    </source>
</evidence>
<keyword evidence="4" id="KW-0539">Nucleus</keyword>
<dbReference type="Pfam" id="PF20168">
    <property type="entry name" value="PDS5"/>
    <property type="match status" value="1"/>
</dbReference>
<keyword evidence="3" id="KW-0234">DNA repair</keyword>
<proteinExistence type="predicted"/>
<comment type="caution">
    <text evidence="7">The sequence shown here is derived from an EMBL/GenBank/DDBJ whole genome shotgun (WGS) entry which is preliminary data.</text>
</comment>
<feature type="compositionally biased region" description="Polar residues" evidence="5">
    <location>
        <begin position="365"/>
        <end position="375"/>
    </location>
</feature>
<dbReference type="InterPro" id="IPR039776">
    <property type="entry name" value="Pds5"/>
</dbReference>
<dbReference type="Pfam" id="PF21743">
    <property type="entry name" value="PTM_DIR17_Tudor"/>
    <property type="match status" value="1"/>
</dbReference>
<reference evidence="7 8" key="1">
    <citation type="submission" date="2020-12" db="EMBL/GenBank/DDBJ databases">
        <title>Concerted genomic and epigenomic changes stabilize Arabidopsis allopolyploids.</title>
        <authorList>
            <person name="Chen Z."/>
        </authorList>
    </citation>
    <scope>NUCLEOTIDE SEQUENCE [LARGE SCALE GENOMIC DNA]</scope>
    <source>
        <strain evidence="7">As9502</strain>
        <tissue evidence="7">Leaf</tissue>
    </source>
</reference>
<dbReference type="GO" id="GO:0006281">
    <property type="term" value="P:DNA repair"/>
    <property type="evidence" value="ECO:0007669"/>
    <property type="project" value="UniProtKB-KW"/>
</dbReference>
<feature type="compositionally biased region" description="Basic and acidic residues" evidence="5">
    <location>
        <begin position="828"/>
        <end position="837"/>
    </location>
</feature>
<feature type="compositionally biased region" description="Polar residues" evidence="5">
    <location>
        <begin position="303"/>
        <end position="313"/>
    </location>
</feature>
<feature type="compositionally biased region" description="Basic and acidic residues" evidence="5">
    <location>
        <begin position="320"/>
        <end position="334"/>
    </location>
</feature>
<dbReference type="EMBL" id="JAEFBJ010000012">
    <property type="protein sequence ID" value="KAG7545432.1"/>
    <property type="molecule type" value="Genomic_DNA"/>
</dbReference>
<feature type="compositionally biased region" description="Polar residues" evidence="5">
    <location>
        <begin position="397"/>
        <end position="431"/>
    </location>
</feature>
<organism evidence="7 8">
    <name type="scientific">Arabidopsis suecica</name>
    <name type="common">Swedish thale-cress</name>
    <name type="synonym">Cardaminopsis suecica</name>
    <dbReference type="NCBI Taxonomy" id="45249"/>
    <lineage>
        <taxon>Eukaryota</taxon>
        <taxon>Viridiplantae</taxon>
        <taxon>Streptophyta</taxon>
        <taxon>Embryophyta</taxon>
        <taxon>Tracheophyta</taxon>
        <taxon>Spermatophyta</taxon>
        <taxon>Magnoliopsida</taxon>
        <taxon>eudicotyledons</taxon>
        <taxon>Gunneridae</taxon>
        <taxon>Pentapetalae</taxon>
        <taxon>rosids</taxon>
        <taxon>malvids</taxon>
        <taxon>Brassicales</taxon>
        <taxon>Brassicaceae</taxon>
        <taxon>Camelineae</taxon>
        <taxon>Arabidopsis</taxon>
    </lineage>
</organism>
<dbReference type="GO" id="GO:0005634">
    <property type="term" value="C:nucleus"/>
    <property type="evidence" value="ECO:0007669"/>
    <property type="project" value="UniProtKB-SubCell"/>
</dbReference>
<feature type="compositionally biased region" description="Basic and acidic residues" evidence="5">
    <location>
        <begin position="376"/>
        <end position="396"/>
    </location>
</feature>
<keyword evidence="2" id="KW-0227">DNA damage</keyword>
<dbReference type="PANTHER" id="PTHR12663">
    <property type="entry name" value="ANDROGEN INDUCED INHIBITOR OF PROLIFERATION AS3 / PDS5-RELATED"/>
    <property type="match status" value="1"/>
</dbReference>
<evidence type="ECO:0000256" key="5">
    <source>
        <dbReference type="SAM" id="MobiDB-lite"/>
    </source>
</evidence>
<protein>
    <submittedName>
        <fullName evidence="7">Armadillo-type fold</fullName>
    </submittedName>
</protein>
<evidence type="ECO:0000259" key="6">
    <source>
        <dbReference type="Pfam" id="PF21743"/>
    </source>
</evidence>
<feature type="compositionally biased region" description="Basic residues" evidence="5">
    <location>
        <begin position="805"/>
        <end position="815"/>
    </location>
</feature>
<dbReference type="InterPro" id="IPR047365">
    <property type="entry name" value="Tudor_AtPTM-like"/>
</dbReference>
<feature type="compositionally biased region" description="Acidic residues" evidence="5">
    <location>
        <begin position="657"/>
        <end position="677"/>
    </location>
</feature>
<feature type="compositionally biased region" description="Basic and acidic residues" evidence="5">
    <location>
        <begin position="721"/>
        <end position="733"/>
    </location>
</feature>
<keyword evidence="8" id="KW-1185">Reference proteome</keyword>
<dbReference type="GO" id="GO:0007064">
    <property type="term" value="P:mitotic sister chromatid cohesion"/>
    <property type="evidence" value="ECO:0007669"/>
    <property type="project" value="InterPro"/>
</dbReference>
<evidence type="ECO:0000256" key="4">
    <source>
        <dbReference type="ARBA" id="ARBA00023242"/>
    </source>
</evidence>
<feature type="compositionally biased region" description="Basic and acidic residues" evidence="5">
    <location>
        <begin position="432"/>
        <end position="441"/>
    </location>
</feature>
<dbReference type="OrthoDB" id="200660at2759"/>
<dbReference type="Proteomes" id="UP000694251">
    <property type="component" value="Chromosome 12"/>
</dbReference>
<dbReference type="GO" id="GO:0000785">
    <property type="term" value="C:chromatin"/>
    <property type="evidence" value="ECO:0007669"/>
    <property type="project" value="TreeGrafter"/>
</dbReference>
<name>A0A8T1YHB6_ARASU</name>
<dbReference type="AlphaFoldDB" id="A0A8T1YHB6"/>
<feature type="compositionally biased region" description="Acidic residues" evidence="5">
    <location>
        <begin position="734"/>
        <end position="747"/>
    </location>
</feature>
<feature type="compositionally biased region" description="Low complexity" evidence="5">
    <location>
        <begin position="707"/>
        <end position="717"/>
    </location>
</feature>
<dbReference type="CDD" id="cd20404">
    <property type="entry name" value="Tudor_Agenet_AtEML-like"/>
    <property type="match status" value="1"/>
</dbReference>
<evidence type="ECO:0000256" key="3">
    <source>
        <dbReference type="ARBA" id="ARBA00023204"/>
    </source>
</evidence>
<evidence type="ECO:0000256" key="2">
    <source>
        <dbReference type="ARBA" id="ARBA00022763"/>
    </source>
</evidence>
<sequence length="857" mass="92988">MSDSDKELENQILEAGEKLIDPPSSLDELLSFLDKLFVSLSEVEQSPPDSMQNALSPLMKGLVGGKLFKHMDVDVKVAVAACISEITRITAPDAPYDDDQMKEVFKLIVSSFEDLVDKSSRSYTKRISILETVAKVRSCVVMLDLECDALLIEMFQHFLKAIRDHHSANVFSSMENIMTLVLEESEEIPSEMLSPFLHYVKKDDEISQISRRLAEQVLSNCASKLKTYLTEAVKSSGVPLDKYGNIVASICEGTFSALQQDQVVANEKEDSEGHITREAEVEKAAEISTPERTDAPKDESGKSGVSNGVVQQNDSSVDTDSTKKQDDTSAKDELQQLDNPRNTDFDNATEEKPDAEHQIEEKENQSSSVKQGDSSKNSDIKEETEPAEHLDSKDDSSVNAATSSENEKNISVQALPSTTSADETNNVSSPSKAEDLLEQSRPKKTANQKKKESSTKEVKPSASIATEEVSEEPNTSEPHVTKKSGKKVASSSKTKSTVPPSKKSTSETKVAKQSEKKVAGSDHAQESTKPKEEKKKPGRGKAIDEESLHTSSGDNEKPAVSSGKLASKSKKEAKQTVEESPNTNTKRKRSLDQGKASENLGESLVGSRVKVWWPMDQAYYKGEVTSYDAAKKRHMVIYDDGDQEILNLKTQKWSPLDESELSQDEEAADQTGQDEEASTAPLRKKAKTGKQSKMDNSSAKKGGGAGSSKSKAAPASKSSKKSQDDKTASKSKEEEEESSEEESEEEETPKTVGKSGSSKSKTDISSVSKAGKSKASSKKKEEPSKTTTSSKSKSGPVKSVPAKSKTGKGKAKSASKAKESDSESESEETVKEPETGTKGKSGKSQGSQAKSGKKRKR</sequence>